<comment type="caution">
    <text evidence="1">The sequence shown here is derived from an EMBL/GenBank/DDBJ whole genome shotgun (WGS) entry which is preliminary data.</text>
</comment>
<proteinExistence type="predicted"/>
<accession>A0ABP0K1Z5</accession>
<reference evidence="1 2" key="1">
    <citation type="submission" date="2024-02" db="EMBL/GenBank/DDBJ databases">
        <authorList>
            <person name="Chen Y."/>
            <person name="Shah S."/>
            <person name="Dougan E. K."/>
            <person name="Thang M."/>
            <person name="Chan C."/>
        </authorList>
    </citation>
    <scope>NUCLEOTIDE SEQUENCE [LARGE SCALE GENOMIC DNA]</scope>
</reference>
<name>A0ABP0K1Z5_9DINO</name>
<evidence type="ECO:0000313" key="1">
    <source>
        <dbReference type="EMBL" id="CAK9020788.1"/>
    </source>
</evidence>
<keyword evidence="2" id="KW-1185">Reference proteome</keyword>
<dbReference type="EMBL" id="CAXAMN010007203">
    <property type="protein sequence ID" value="CAK9020788.1"/>
    <property type="molecule type" value="Genomic_DNA"/>
</dbReference>
<dbReference type="Proteomes" id="UP001642484">
    <property type="component" value="Unassembled WGS sequence"/>
</dbReference>
<gene>
    <name evidence="1" type="ORF">CCMP2556_LOCUS14182</name>
</gene>
<feature type="non-terminal residue" evidence="1">
    <location>
        <position position="473"/>
    </location>
</feature>
<evidence type="ECO:0000313" key="2">
    <source>
        <dbReference type="Proteomes" id="UP001642484"/>
    </source>
</evidence>
<organism evidence="1 2">
    <name type="scientific">Durusdinium trenchii</name>
    <dbReference type="NCBI Taxonomy" id="1381693"/>
    <lineage>
        <taxon>Eukaryota</taxon>
        <taxon>Sar</taxon>
        <taxon>Alveolata</taxon>
        <taxon>Dinophyceae</taxon>
        <taxon>Suessiales</taxon>
        <taxon>Symbiodiniaceae</taxon>
        <taxon>Durusdinium</taxon>
    </lineage>
</organism>
<protein>
    <submittedName>
        <fullName evidence="1">Uncharacterized protein</fullName>
    </submittedName>
</protein>
<sequence>MSEIRFNGAEAPCNQAVSTAKNIVSDIGVKASLRSPGLLNLASSSDRNAERDAHRQFSKYKLRLPIDLSKVNGEVEGKKSFQALRLRDWLEFILQRNLWHVLTGLAQPDPKRCEQIWASFWERYRQYDPLHPAFQLEAEGKISLARTCAIAFHGDEGRTRKKSQFFVCSWRSLLGKGLQECQKKRRSLGIKNKYLKMKLNYQGHVFTTRYLCGVLPKSQYAKNDSAVRDLLSFAADEQDFVSREGVIGADTGEPVWCRGICHLCEAGKGPYPFENLSSETPEWLDTIGRESPFKELPPFSKNLHTEGELEKLYRFDPWHNFHLGAGKLFMGNALAIASTYFDGSGIDTRFEHLNDHIQAWAKANSEYLHVSAFTKEGINWDTTKDYPNGGWGKGATTAVLLKWFIAWSQTVESEDELFLVTRQAAICANESFALMYSVDDVWLEASVAARAGKLGMDFLKLYCRAARIAYSRS</sequence>